<dbReference type="GO" id="GO:0000820">
    <property type="term" value="P:regulation of glutamine family amino acid metabolic process"/>
    <property type="evidence" value="ECO:0007669"/>
    <property type="project" value="TreeGrafter"/>
</dbReference>
<reference evidence="9 10" key="1">
    <citation type="submission" date="2014-07" db="EMBL/GenBank/DDBJ databases">
        <title>Genome Sequencing of Dermacoccus nishinomiyaensis.</title>
        <authorList>
            <person name="Hong K.W."/>
            <person name="Chan K.G."/>
        </authorList>
    </citation>
    <scope>NUCLEOTIDE SEQUENCE [LARGE SCALE GENOMIC DNA]</scope>
    <source>
        <strain evidence="9 10">M25</strain>
    </source>
</reference>
<dbReference type="KEGG" id="dni:HX89_08750"/>
<sequence length="996" mass="109386">MSRTQQTKSSAAWRKAGYTDTERAGSMAQEVADLVPTDVLLDVTGAVADPDQALLAFVRLREALDAPGRRALTEALTQPLARARLFGVLGASSALGDHLVAKPEQWRDVVAAERRDQAAFAQALIAEIDGRDDDVSAYDALRVAYRRQLVQIAALDVTDVPANVLPATAASLADLAGAALEAGLHIATQSVEGAEQARLAVIGMGKTGGRELNYISDVDVIFVAQPADGVDEDVALRFATELATELMRACSASTGEGSLWQVDAALRPEGKQGPLVRTVASHRNYYERWAKGWEFQALLKARPIAGDREVGEAYIAAMRPMVWQASKRENFVEDAQAMRRRVESHVPVSEQARQIKLGPGGLRDIEFSVQLLQLVHGRTDERVRARSTLDALEALSSWGYVGRTDASALDRSYRQLRVLEHRIQLSKMRRTHLMPTSSADLRRLGRGVGLMRDPDEAVTAHWQELARSVRRLHEKLFYRPLLSAVARLDDDEAKLSDEGARDRLAALGYADPSGALRHLQALTSGLSRRAQIQRTLMPVILQWLADGPTPDAGLLAYRRISDELGTSHWYLNTLREGSTAELFAEVLSKSRYVSELLERAPESVKLFADPALRVPRDEKAISATMTSVAGRHDDVDKAMLAARTVRRTELTRIAIADVLGELDLEGVEKALTDVMAATLQTGLDLAWRAVCDDADARLTDVTIIGMGRFGGRELGYSSDADVMYVHRPRDGADAGAAQDQALAVVTELRRLAGLAGPDPKLEIDAALRPEGKQGPLVRSLDSYASYYERWSEGWEAQALLRAYPLAGDADLGRAFVDLVDPLRWPEGGISDAAVRRIRTLKARMEAERIPRGADPRTHFKLGRGGLSDVEWCVQLHQLQHAHAHPQLRRTGTISTLRLLAELELMDAHDAEVLADAWTFASRVRNASVLWRGRPVESLPSDLRDAEGIATLLGLPAGDGRQLGEEYRKVSRRARLVVDRVFYGEDPHNSTGPSFRR</sequence>
<keyword evidence="4" id="KW-0067">ATP-binding</keyword>
<protein>
    <submittedName>
        <fullName evidence="9">Glutamine-synthetase adenylyltransferase</fullName>
    </submittedName>
</protein>
<keyword evidence="1 9" id="KW-0808">Transferase</keyword>
<keyword evidence="3" id="KW-0547">Nucleotide-binding</keyword>
<dbReference type="Gene3D" id="1.20.120.330">
    <property type="entry name" value="Nucleotidyltransferases domain 2"/>
    <property type="match status" value="2"/>
</dbReference>
<evidence type="ECO:0000256" key="4">
    <source>
        <dbReference type="ARBA" id="ARBA00022840"/>
    </source>
</evidence>
<dbReference type="GeneID" id="41841229"/>
<accession>A0A075JFJ5</accession>
<dbReference type="InterPro" id="IPR043519">
    <property type="entry name" value="NT_sf"/>
</dbReference>
<dbReference type="AlphaFoldDB" id="A0A075JFJ5"/>
<keyword evidence="6" id="KW-0511">Multifunctional enzyme</keyword>
<evidence type="ECO:0000256" key="2">
    <source>
        <dbReference type="ARBA" id="ARBA00022695"/>
    </source>
</evidence>
<evidence type="ECO:0000256" key="1">
    <source>
        <dbReference type="ARBA" id="ARBA00022679"/>
    </source>
</evidence>
<dbReference type="PANTHER" id="PTHR30621">
    <property type="entry name" value="GLUTAMINE SYNTHETASE ADENYLYLTRANSFERASE"/>
    <property type="match status" value="1"/>
</dbReference>
<dbReference type="Proteomes" id="UP000027986">
    <property type="component" value="Chromosome"/>
</dbReference>
<organism evidence="9 10">
    <name type="scientific">Dermacoccus nishinomiyaensis</name>
    <dbReference type="NCBI Taxonomy" id="1274"/>
    <lineage>
        <taxon>Bacteria</taxon>
        <taxon>Bacillati</taxon>
        <taxon>Actinomycetota</taxon>
        <taxon>Actinomycetes</taxon>
        <taxon>Micrococcales</taxon>
        <taxon>Dermacoccaceae</taxon>
        <taxon>Dermacoccus</taxon>
    </lineage>
</organism>
<evidence type="ECO:0000256" key="5">
    <source>
        <dbReference type="ARBA" id="ARBA00022842"/>
    </source>
</evidence>
<name>A0A075JFJ5_9MICO</name>
<dbReference type="RefSeq" id="WP_038568595.1">
    <property type="nucleotide sequence ID" value="NZ_CP008889.1"/>
</dbReference>
<dbReference type="SUPFAM" id="SSF81301">
    <property type="entry name" value="Nucleotidyltransferase"/>
    <property type="match status" value="2"/>
</dbReference>
<keyword evidence="10" id="KW-1185">Reference proteome</keyword>
<dbReference type="PANTHER" id="PTHR30621:SF0">
    <property type="entry name" value="BIFUNCTIONAL GLUTAMINE SYNTHETASE ADENYLYLTRANSFERASE_ADENYLYL-REMOVING ENZYME"/>
    <property type="match status" value="1"/>
</dbReference>
<feature type="domain" description="PII-uridylyltransferase/Glutamine-synthetase adenylyltransferase" evidence="8">
    <location>
        <begin position="842"/>
        <end position="981"/>
    </location>
</feature>
<dbReference type="Pfam" id="PF03710">
    <property type="entry name" value="GlnE"/>
    <property type="match status" value="2"/>
</dbReference>
<dbReference type="SUPFAM" id="SSF81593">
    <property type="entry name" value="Nucleotidyltransferase substrate binding subunit/domain"/>
    <property type="match status" value="2"/>
</dbReference>
<dbReference type="Gene3D" id="3.30.460.10">
    <property type="entry name" value="Beta Polymerase, domain 2"/>
    <property type="match status" value="2"/>
</dbReference>
<dbReference type="EMBL" id="CP008889">
    <property type="protein sequence ID" value="AIF41016.1"/>
    <property type="molecule type" value="Genomic_DNA"/>
</dbReference>
<keyword evidence="5" id="KW-0460">Magnesium</keyword>
<evidence type="ECO:0000313" key="10">
    <source>
        <dbReference type="Proteomes" id="UP000027986"/>
    </source>
</evidence>
<keyword evidence="2 9" id="KW-0548">Nucleotidyltransferase</keyword>
<evidence type="ECO:0000259" key="8">
    <source>
        <dbReference type="Pfam" id="PF08335"/>
    </source>
</evidence>
<dbReference type="InterPro" id="IPR023057">
    <property type="entry name" value="GlnE"/>
</dbReference>
<dbReference type="InterPro" id="IPR005190">
    <property type="entry name" value="GlnE_rpt_dom"/>
</dbReference>
<dbReference type="InterPro" id="IPR013546">
    <property type="entry name" value="PII_UdlTrfase/GS_AdlTrfase"/>
</dbReference>
<dbReference type="HOGENOM" id="CLU_006233_1_0_11"/>
<gene>
    <name evidence="9" type="ORF">HX89_08750</name>
</gene>
<dbReference type="eggNOG" id="COG1391">
    <property type="taxonomic scope" value="Bacteria"/>
</dbReference>
<proteinExistence type="predicted"/>
<feature type="domain" description="Glutamate-ammonia ligase adenylyltransferase repeated" evidence="7">
    <location>
        <begin position="84"/>
        <end position="313"/>
    </location>
</feature>
<evidence type="ECO:0000256" key="3">
    <source>
        <dbReference type="ARBA" id="ARBA00022741"/>
    </source>
</evidence>
<evidence type="ECO:0000256" key="6">
    <source>
        <dbReference type="ARBA" id="ARBA00023268"/>
    </source>
</evidence>
<evidence type="ECO:0000313" key="9">
    <source>
        <dbReference type="EMBL" id="AIF41016.1"/>
    </source>
</evidence>
<dbReference type="Pfam" id="PF08335">
    <property type="entry name" value="GlnD_UR_UTase"/>
    <property type="match status" value="2"/>
</dbReference>
<dbReference type="OrthoDB" id="9759366at2"/>
<dbReference type="GO" id="GO:0008882">
    <property type="term" value="F:[glutamate-ammonia-ligase] adenylyltransferase activity"/>
    <property type="evidence" value="ECO:0007669"/>
    <property type="project" value="InterPro"/>
</dbReference>
<feature type="domain" description="Glutamate-ammonia ligase adenylyltransferase repeated" evidence="7">
    <location>
        <begin position="583"/>
        <end position="815"/>
    </location>
</feature>
<dbReference type="CDD" id="cd05401">
    <property type="entry name" value="NT_GlnE_GlnD_like"/>
    <property type="match status" value="2"/>
</dbReference>
<evidence type="ECO:0000259" key="7">
    <source>
        <dbReference type="Pfam" id="PF03710"/>
    </source>
</evidence>
<dbReference type="NCBIfam" id="NF010707">
    <property type="entry name" value="PRK14109.1"/>
    <property type="match status" value="1"/>
</dbReference>
<dbReference type="GO" id="GO:0005524">
    <property type="term" value="F:ATP binding"/>
    <property type="evidence" value="ECO:0007669"/>
    <property type="project" value="UniProtKB-KW"/>
</dbReference>
<dbReference type="GO" id="GO:0005829">
    <property type="term" value="C:cytosol"/>
    <property type="evidence" value="ECO:0007669"/>
    <property type="project" value="TreeGrafter"/>
</dbReference>
<feature type="domain" description="PII-uridylyltransferase/Glutamine-synthetase adenylyltransferase" evidence="8">
    <location>
        <begin position="337"/>
        <end position="477"/>
    </location>
</feature>